<organism evidence="2">
    <name type="scientific">Anopheles sinensis</name>
    <name type="common">Mosquito</name>
    <dbReference type="NCBI Taxonomy" id="74873"/>
    <lineage>
        <taxon>Eukaryota</taxon>
        <taxon>Metazoa</taxon>
        <taxon>Ecdysozoa</taxon>
        <taxon>Arthropoda</taxon>
        <taxon>Hexapoda</taxon>
        <taxon>Insecta</taxon>
        <taxon>Pterygota</taxon>
        <taxon>Neoptera</taxon>
        <taxon>Endopterygota</taxon>
        <taxon>Diptera</taxon>
        <taxon>Nematocera</taxon>
        <taxon>Culicoidea</taxon>
        <taxon>Culicidae</taxon>
        <taxon>Anophelinae</taxon>
        <taxon>Anopheles</taxon>
    </lineage>
</organism>
<evidence type="ECO:0000313" key="2">
    <source>
        <dbReference type="EMBL" id="KFB38211.1"/>
    </source>
</evidence>
<dbReference type="VEuPathDB" id="VectorBase:ASIC005525"/>
<protein>
    <submittedName>
        <fullName evidence="2 3">WW domain-containing transcription regulator protein 1</fullName>
    </submittedName>
</protein>
<gene>
    <name evidence="2" type="ORF">ZHAS_00005525</name>
</gene>
<proteinExistence type="predicted"/>
<sequence>MFKVYIVTYDLIMFQRSHNTISEVLSKCRVAGSICEGFKQVRKTSRQHREDDNEENGGTLLLASGDA</sequence>
<keyword evidence="4" id="KW-1185">Reference proteome</keyword>
<evidence type="ECO:0000313" key="3">
    <source>
        <dbReference type="EnsemblMetazoa" id="ASIC005525-PA"/>
    </source>
</evidence>
<dbReference type="EnsemblMetazoa" id="ASIC005525-RA">
    <property type="protein sequence ID" value="ASIC005525-PA"/>
    <property type="gene ID" value="ASIC005525"/>
</dbReference>
<feature type="region of interest" description="Disordered" evidence="1">
    <location>
        <begin position="43"/>
        <end position="67"/>
    </location>
</feature>
<reference evidence="3" key="2">
    <citation type="submission" date="2020-05" db="UniProtKB">
        <authorList>
            <consortium name="EnsemblMetazoa"/>
        </authorList>
    </citation>
    <scope>IDENTIFICATION</scope>
</reference>
<reference evidence="2 4" key="1">
    <citation type="journal article" date="2014" name="BMC Genomics">
        <title>Genome sequence of Anopheles sinensis provides insight into genetics basis of mosquito competence for malaria parasites.</title>
        <authorList>
            <person name="Zhou D."/>
            <person name="Zhang D."/>
            <person name="Ding G."/>
            <person name="Shi L."/>
            <person name="Hou Q."/>
            <person name="Ye Y."/>
            <person name="Xu Y."/>
            <person name="Zhou H."/>
            <person name="Xiong C."/>
            <person name="Li S."/>
            <person name="Yu J."/>
            <person name="Hong S."/>
            <person name="Yu X."/>
            <person name="Zou P."/>
            <person name="Chen C."/>
            <person name="Chang X."/>
            <person name="Wang W."/>
            <person name="Lv Y."/>
            <person name="Sun Y."/>
            <person name="Ma L."/>
            <person name="Shen B."/>
            <person name="Zhu C."/>
        </authorList>
    </citation>
    <scope>NUCLEOTIDE SEQUENCE [LARGE SCALE GENOMIC DNA]</scope>
</reference>
<name>A0A084VJR7_ANOSI</name>
<dbReference type="EMBL" id="KE524905">
    <property type="protein sequence ID" value="KFB38211.1"/>
    <property type="molecule type" value="Genomic_DNA"/>
</dbReference>
<evidence type="ECO:0000313" key="4">
    <source>
        <dbReference type="Proteomes" id="UP000030765"/>
    </source>
</evidence>
<evidence type="ECO:0000256" key="1">
    <source>
        <dbReference type="SAM" id="MobiDB-lite"/>
    </source>
</evidence>
<dbReference type="AlphaFoldDB" id="A0A084VJR7"/>
<accession>A0A084VJR7</accession>
<dbReference type="EMBL" id="ATLV01013858">
    <property type="status" value="NOT_ANNOTATED_CDS"/>
    <property type="molecule type" value="Genomic_DNA"/>
</dbReference>
<dbReference type="Proteomes" id="UP000030765">
    <property type="component" value="Unassembled WGS sequence"/>
</dbReference>